<organism evidence="2 3">
    <name type="scientific">Xanthomonas phage FoX1</name>
    <dbReference type="NCBI Taxonomy" id="2723897"/>
    <lineage>
        <taxon>Viruses</taxon>
        <taxon>Duplodnaviria</taxon>
        <taxon>Heunggongvirae</taxon>
        <taxon>Uroviricota</taxon>
        <taxon>Caudoviricetes</taxon>
        <taxon>Foxunavirus</taxon>
        <taxon>Foxunavirus fox1</taxon>
    </lineage>
</organism>
<feature type="compositionally biased region" description="Polar residues" evidence="1">
    <location>
        <begin position="79"/>
        <end position="90"/>
    </location>
</feature>
<evidence type="ECO:0000256" key="1">
    <source>
        <dbReference type="SAM" id="MobiDB-lite"/>
    </source>
</evidence>
<sequence>MSTGDGRKHPAGLARNGQYGSAYCRSVEMHSQQRVTTGDTVVHFTGCALGFAGEVCTFAPQGSIPWWSTICTCRLNVGRTPQQRRSQSAMQRGKSERRLW</sequence>
<gene>
    <name evidence="2" type="ORF">XccvBFoX1_gp29</name>
</gene>
<name>A0A858NNV3_9CAUD</name>
<accession>A0A858NNV3</accession>
<feature type="region of interest" description="Disordered" evidence="1">
    <location>
        <begin position="79"/>
        <end position="100"/>
    </location>
</feature>
<keyword evidence="3" id="KW-1185">Reference proteome</keyword>
<reference evidence="3" key="1">
    <citation type="submission" date="2020-03" db="EMBL/GenBank/DDBJ databases">
        <title>Development of an integrated pest management strategy to control Xanthomonas campestris pv. campestris by using bacteriophages.</title>
        <authorList>
            <person name="Holtappels D."/>
            <person name="Rombouts S."/>
            <person name="Lavigne R."/>
            <person name="Wagemans J."/>
        </authorList>
    </citation>
    <scope>NUCLEOTIDE SEQUENCE [LARGE SCALE GENOMIC DNA]</scope>
</reference>
<proteinExistence type="predicted"/>
<evidence type="ECO:0000313" key="2">
    <source>
        <dbReference type="EMBL" id="QJB21768.1"/>
    </source>
</evidence>
<evidence type="ECO:0000313" key="3">
    <source>
        <dbReference type="Proteomes" id="UP000671938"/>
    </source>
</evidence>
<dbReference type="Proteomes" id="UP000671938">
    <property type="component" value="Segment"/>
</dbReference>
<protein>
    <submittedName>
        <fullName evidence="2">Uncharacterized protein</fullName>
    </submittedName>
</protein>
<dbReference type="EMBL" id="MT161381">
    <property type="protein sequence ID" value="QJB21768.1"/>
    <property type="molecule type" value="Genomic_DNA"/>
</dbReference>